<protein>
    <submittedName>
        <fullName evidence="1">Uncharacterized protein</fullName>
    </submittedName>
</protein>
<name>A0A1M6JER7_REIAG</name>
<dbReference type="Proteomes" id="UP000184474">
    <property type="component" value="Unassembled WGS sequence"/>
</dbReference>
<accession>A0A1M6JER7</accession>
<evidence type="ECO:0000313" key="1">
    <source>
        <dbReference type="EMBL" id="SHJ45154.1"/>
    </source>
</evidence>
<evidence type="ECO:0000313" key="2">
    <source>
        <dbReference type="Proteomes" id="UP000184474"/>
    </source>
</evidence>
<dbReference type="AlphaFoldDB" id="A0A1M6JER7"/>
<sequence>MNMEQKTIDIPKVFHCDYTGGPFQKCIQCEMKLYEGDVPYLIEKALKPYGSYEAYSTIFEYAVCLGCADSMKSMLSKSSLANLMNYFQQHVDFYAHRAHLVAQEEYDPMKWIEKCLVSRRDVNELAECQIYASCQGDQLVFSEFPYMISGPVLDEVVDLLSAETKDELDNYRKEIVDGPSEFQDLLKSGPKVFV</sequence>
<gene>
    <name evidence="1" type="ORF">SAMN04488028_101164</name>
</gene>
<keyword evidence="2" id="KW-1185">Reference proteome</keyword>
<organism evidence="1 2">
    <name type="scientific">Reichenbachiella agariperforans</name>
    <dbReference type="NCBI Taxonomy" id="156994"/>
    <lineage>
        <taxon>Bacteria</taxon>
        <taxon>Pseudomonadati</taxon>
        <taxon>Bacteroidota</taxon>
        <taxon>Cytophagia</taxon>
        <taxon>Cytophagales</taxon>
        <taxon>Reichenbachiellaceae</taxon>
        <taxon>Reichenbachiella</taxon>
    </lineage>
</organism>
<dbReference type="EMBL" id="FRAA01000001">
    <property type="protein sequence ID" value="SHJ45154.1"/>
    <property type="molecule type" value="Genomic_DNA"/>
</dbReference>
<proteinExistence type="predicted"/>
<reference evidence="2" key="1">
    <citation type="submission" date="2016-11" db="EMBL/GenBank/DDBJ databases">
        <authorList>
            <person name="Varghese N."/>
            <person name="Submissions S."/>
        </authorList>
    </citation>
    <scope>NUCLEOTIDE SEQUENCE [LARGE SCALE GENOMIC DNA]</scope>
    <source>
        <strain evidence="2">DSM 26134</strain>
    </source>
</reference>